<feature type="compositionally biased region" description="Basic residues" evidence="1">
    <location>
        <begin position="52"/>
        <end position="69"/>
    </location>
</feature>
<protein>
    <submittedName>
        <fullName evidence="2">Uncharacterized protein</fullName>
    </submittedName>
</protein>
<feature type="region of interest" description="Disordered" evidence="1">
    <location>
        <begin position="44"/>
        <end position="86"/>
    </location>
</feature>
<dbReference type="EMBL" id="MU853892">
    <property type="protein sequence ID" value="KAK3936163.1"/>
    <property type="molecule type" value="Genomic_DNA"/>
</dbReference>
<dbReference type="Proteomes" id="UP001303473">
    <property type="component" value="Unassembled WGS sequence"/>
</dbReference>
<proteinExistence type="predicted"/>
<organism evidence="2 3">
    <name type="scientific">Diplogelasinospora grovesii</name>
    <dbReference type="NCBI Taxonomy" id="303347"/>
    <lineage>
        <taxon>Eukaryota</taxon>
        <taxon>Fungi</taxon>
        <taxon>Dikarya</taxon>
        <taxon>Ascomycota</taxon>
        <taxon>Pezizomycotina</taxon>
        <taxon>Sordariomycetes</taxon>
        <taxon>Sordariomycetidae</taxon>
        <taxon>Sordariales</taxon>
        <taxon>Diplogelasinosporaceae</taxon>
        <taxon>Diplogelasinospora</taxon>
    </lineage>
</organism>
<sequence>MARVPLPPKASLAKTDKFFNFDPFDFDSDFPSLEKLCELIDKKRSDEERLKPKPRSSRRRSLPRRRQSARLRDLRKSLGQSHGIRRSARIKAKRDALCCEAKPDVGKGLM</sequence>
<evidence type="ECO:0000313" key="3">
    <source>
        <dbReference type="Proteomes" id="UP001303473"/>
    </source>
</evidence>
<accession>A0AAN6N0X5</accession>
<reference evidence="3" key="1">
    <citation type="journal article" date="2023" name="Mol. Phylogenet. Evol.">
        <title>Genome-scale phylogeny and comparative genomics of the fungal order Sordariales.</title>
        <authorList>
            <person name="Hensen N."/>
            <person name="Bonometti L."/>
            <person name="Westerberg I."/>
            <person name="Brannstrom I.O."/>
            <person name="Guillou S."/>
            <person name="Cros-Aarteil S."/>
            <person name="Calhoun S."/>
            <person name="Haridas S."/>
            <person name="Kuo A."/>
            <person name="Mondo S."/>
            <person name="Pangilinan J."/>
            <person name="Riley R."/>
            <person name="LaButti K."/>
            <person name="Andreopoulos B."/>
            <person name="Lipzen A."/>
            <person name="Chen C."/>
            <person name="Yan M."/>
            <person name="Daum C."/>
            <person name="Ng V."/>
            <person name="Clum A."/>
            <person name="Steindorff A."/>
            <person name="Ohm R.A."/>
            <person name="Martin F."/>
            <person name="Silar P."/>
            <person name="Natvig D.O."/>
            <person name="Lalanne C."/>
            <person name="Gautier V."/>
            <person name="Ament-Velasquez S.L."/>
            <person name="Kruys A."/>
            <person name="Hutchinson M.I."/>
            <person name="Powell A.J."/>
            <person name="Barry K."/>
            <person name="Miller A.N."/>
            <person name="Grigoriev I.V."/>
            <person name="Debuchy R."/>
            <person name="Gladieux P."/>
            <person name="Hiltunen Thoren M."/>
            <person name="Johannesson H."/>
        </authorList>
    </citation>
    <scope>NUCLEOTIDE SEQUENCE [LARGE SCALE GENOMIC DNA]</scope>
    <source>
        <strain evidence="3">CBS 340.73</strain>
    </source>
</reference>
<keyword evidence="3" id="KW-1185">Reference proteome</keyword>
<comment type="caution">
    <text evidence="2">The sequence shown here is derived from an EMBL/GenBank/DDBJ whole genome shotgun (WGS) entry which is preliminary data.</text>
</comment>
<name>A0AAN6N0X5_9PEZI</name>
<dbReference type="AlphaFoldDB" id="A0AAN6N0X5"/>
<gene>
    <name evidence="2" type="ORF">QBC46DRAFT_412315</name>
</gene>
<evidence type="ECO:0000313" key="2">
    <source>
        <dbReference type="EMBL" id="KAK3936163.1"/>
    </source>
</evidence>
<evidence type="ECO:0000256" key="1">
    <source>
        <dbReference type="SAM" id="MobiDB-lite"/>
    </source>
</evidence>